<keyword evidence="3" id="KW-0540">Nuclease</keyword>
<dbReference type="InterPro" id="IPR002716">
    <property type="entry name" value="PIN_dom"/>
</dbReference>
<evidence type="ECO:0000256" key="7">
    <source>
        <dbReference type="ARBA" id="ARBA00038093"/>
    </source>
</evidence>
<feature type="domain" description="PIN" evidence="8">
    <location>
        <begin position="5"/>
        <end position="122"/>
    </location>
</feature>
<keyword evidence="5" id="KW-0378">Hydrolase</keyword>
<accession>A0AA96GNW9</accession>
<keyword evidence="6" id="KW-0460">Magnesium</keyword>
<protein>
    <submittedName>
        <fullName evidence="9">Type II toxin-antitoxin system VapC family toxin</fullName>
    </submittedName>
</protein>
<comment type="similarity">
    <text evidence="7">Belongs to the PINc/VapC protein family.</text>
</comment>
<dbReference type="PANTHER" id="PTHR33653:SF1">
    <property type="entry name" value="RIBONUCLEASE VAPC2"/>
    <property type="match status" value="1"/>
</dbReference>
<evidence type="ECO:0000313" key="10">
    <source>
        <dbReference type="Proteomes" id="UP001302494"/>
    </source>
</evidence>
<evidence type="ECO:0000256" key="3">
    <source>
        <dbReference type="ARBA" id="ARBA00022722"/>
    </source>
</evidence>
<dbReference type="Proteomes" id="UP001302494">
    <property type="component" value="Chromosome"/>
</dbReference>
<gene>
    <name evidence="9" type="ORF">PQG83_14630</name>
</gene>
<dbReference type="Gene3D" id="3.40.50.1010">
    <property type="entry name" value="5'-nuclease"/>
    <property type="match status" value="1"/>
</dbReference>
<evidence type="ECO:0000259" key="8">
    <source>
        <dbReference type="Pfam" id="PF01850"/>
    </source>
</evidence>
<dbReference type="GO" id="GO:0004518">
    <property type="term" value="F:nuclease activity"/>
    <property type="evidence" value="ECO:0007669"/>
    <property type="project" value="UniProtKB-KW"/>
</dbReference>
<sequence length="135" mass="14844">MITAIDTNVLIDLFGADPIHGVHSKEAIRSCINQGSLVACEVVWAEVSAVFPSESDAQEVLQTLGVQFSPLGVEASFFAGRLWKDYRQKGGRRDRMVADFLIGAHALHQADALLTRDRGFYRSGMPRLKIIDPST</sequence>
<evidence type="ECO:0000313" key="9">
    <source>
        <dbReference type="EMBL" id="WNM60986.1"/>
    </source>
</evidence>
<comment type="cofactor">
    <cofactor evidence="1">
        <name>Mg(2+)</name>
        <dbReference type="ChEBI" id="CHEBI:18420"/>
    </cofactor>
</comment>
<dbReference type="GO" id="GO:0046872">
    <property type="term" value="F:metal ion binding"/>
    <property type="evidence" value="ECO:0007669"/>
    <property type="project" value="UniProtKB-KW"/>
</dbReference>
<dbReference type="EMBL" id="CP116968">
    <property type="protein sequence ID" value="WNM60986.1"/>
    <property type="molecule type" value="Genomic_DNA"/>
</dbReference>
<dbReference type="RefSeq" id="WP_312742484.1">
    <property type="nucleotide sequence ID" value="NZ_CP116968.1"/>
</dbReference>
<evidence type="ECO:0000256" key="2">
    <source>
        <dbReference type="ARBA" id="ARBA00022649"/>
    </source>
</evidence>
<keyword evidence="4" id="KW-0479">Metal-binding</keyword>
<name>A0AA96GNW9_9BACT</name>
<dbReference type="InterPro" id="IPR029060">
    <property type="entry name" value="PIN-like_dom_sf"/>
</dbReference>
<dbReference type="Pfam" id="PF01850">
    <property type="entry name" value="PIN"/>
    <property type="match status" value="1"/>
</dbReference>
<dbReference type="CDD" id="cd09854">
    <property type="entry name" value="PIN_VapC-like"/>
    <property type="match status" value="1"/>
</dbReference>
<dbReference type="SUPFAM" id="SSF88723">
    <property type="entry name" value="PIN domain-like"/>
    <property type="match status" value="1"/>
</dbReference>
<dbReference type="AlphaFoldDB" id="A0AA96GNW9"/>
<reference evidence="9 10" key="1">
    <citation type="submission" date="2023-01" db="EMBL/GenBank/DDBJ databases">
        <title>Cultivation and genomic characterization of new, ubiquitous marine nitrite-oxidizing bacteria from the Nitrospirales.</title>
        <authorList>
            <person name="Mueller A.J."/>
            <person name="Daebeler A."/>
            <person name="Herbold C.W."/>
            <person name="Kirkegaard R.H."/>
            <person name="Daims H."/>
        </authorList>
    </citation>
    <scope>NUCLEOTIDE SEQUENCE [LARGE SCALE GENOMIC DNA]</scope>
    <source>
        <strain evidence="9 10">DK</strain>
    </source>
</reference>
<evidence type="ECO:0000256" key="5">
    <source>
        <dbReference type="ARBA" id="ARBA00022801"/>
    </source>
</evidence>
<evidence type="ECO:0000256" key="1">
    <source>
        <dbReference type="ARBA" id="ARBA00001946"/>
    </source>
</evidence>
<dbReference type="GO" id="GO:0016787">
    <property type="term" value="F:hydrolase activity"/>
    <property type="evidence" value="ECO:0007669"/>
    <property type="project" value="UniProtKB-KW"/>
</dbReference>
<keyword evidence="2" id="KW-1277">Toxin-antitoxin system</keyword>
<dbReference type="KEGG" id="nneo:PQG83_14630"/>
<organism evidence="9 10">
    <name type="scientific">Candidatus Nitrospira neomarina</name>
    <dbReference type="NCBI Taxonomy" id="3020899"/>
    <lineage>
        <taxon>Bacteria</taxon>
        <taxon>Pseudomonadati</taxon>
        <taxon>Nitrospirota</taxon>
        <taxon>Nitrospiria</taxon>
        <taxon>Nitrospirales</taxon>
        <taxon>Nitrospiraceae</taxon>
        <taxon>Nitrospira</taxon>
    </lineage>
</organism>
<evidence type="ECO:0000256" key="4">
    <source>
        <dbReference type="ARBA" id="ARBA00022723"/>
    </source>
</evidence>
<dbReference type="InterPro" id="IPR050556">
    <property type="entry name" value="Type_II_TA_system_RNase"/>
</dbReference>
<proteinExistence type="inferred from homology"/>
<dbReference type="PANTHER" id="PTHR33653">
    <property type="entry name" value="RIBONUCLEASE VAPC2"/>
    <property type="match status" value="1"/>
</dbReference>
<keyword evidence="10" id="KW-1185">Reference proteome</keyword>
<evidence type="ECO:0000256" key="6">
    <source>
        <dbReference type="ARBA" id="ARBA00022842"/>
    </source>
</evidence>